<protein>
    <recommendedName>
        <fullName evidence="2">acetate--CoA ligase</fullName>
        <ecNumber evidence="2">6.2.1.1</ecNumber>
    </recommendedName>
</protein>
<proteinExistence type="inferred from homology"/>
<dbReference type="EMBL" id="NFEZ01000004">
    <property type="protein sequence ID" value="PLT46370.1"/>
    <property type="molecule type" value="Genomic_DNA"/>
</dbReference>
<dbReference type="PANTHER" id="PTHR24095">
    <property type="entry name" value="ACETYL-COENZYME A SYNTHETASE"/>
    <property type="match status" value="1"/>
</dbReference>
<comment type="similarity">
    <text evidence="1">Belongs to the ATP-dependent AMP-binding enzyme family.</text>
</comment>
<name>A0A2N5N7T7_9BACL</name>
<evidence type="ECO:0000256" key="5">
    <source>
        <dbReference type="ARBA" id="ARBA00022840"/>
    </source>
</evidence>
<dbReference type="GO" id="GO:0005829">
    <property type="term" value="C:cytosol"/>
    <property type="evidence" value="ECO:0007669"/>
    <property type="project" value="TreeGrafter"/>
</dbReference>
<evidence type="ECO:0000256" key="1">
    <source>
        <dbReference type="ARBA" id="ARBA00006432"/>
    </source>
</evidence>
<dbReference type="PROSITE" id="PS00455">
    <property type="entry name" value="AMP_BINDING"/>
    <property type="match status" value="1"/>
</dbReference>
<evidence type="ECO:0000313" key="9">
    <source>
        <dbReference type="EMBL" id="PLT46370.1"/>
    </source>
</evidence>
<dbReference type="GO" id="GO:0005524">
    <property type="term" value="F:ATP binding"/>
    <property type="evidence" value="ECO:0007669"/>
    <property type="project" value="UniProtKB-KW"/>
</dbReference>
<evidence type="ECO:0000256" key="4">
    <source>
        <dbReference type="ARBA" id="ARBA00022741"/>
    </source>
</evidence>
<evidence type="ECO:0000313" key="10">
    <source>
        <dbReference type="Proteomes" id="UP000234789"/>
    </source>
</evidence>
<accession>A0A2N5N7T7</accession>
<dbReference type="GO" id="GO:0006085">
    <property type="term" value="P:acetyl-CoA biosynthetic process"/>
    <property type="evidence" value="ECO:0007669"/>
    <property type="project" value="TreeGrafter"/>
</dbReference>
<evidence type="ECO:0000256" key="2">
    <source>
        <dbReference type="ARBA" id="ARBA00013275"/>
    </source>
</evidence>
<keyword evidence="10" id="KW-1185">Reference proteome</keyword>
<dbReference type="InterPro" id="IPR045851">
    <property type="entry name" value="AMP-bd_C_sf"/>
</dbReference>
<dbReference type="Gene3D" id="3.30.300.30">
    <property type="match status" value="1"/>
</dbReference>
<dbReference type="Gene3D" id="3.40.50.12780">
    <property type="entry name" value="N-terminal domain of ligase-like"/>
    <property type="match status" value="1"/>
</dbReference>
<dbReference type="NCBIfam" id="NF003313">
    <property type="entry name" value="PRK04319.1"/>
    <property type="match status" value="1"/>
</dbReference>
<keyword evidence="3 9" id="KW-0436">Ligase</keyword>
<gene>
    <name evidence="9" type="ORF">B8V81_4801</name>
</gene>
<keyword evidence="6" id="KW-0007">Acetylation</keyword>
<dbReference type="Proteomes" id="UP000234789">
    <property type="component" value="Unassembled WGS sequence"/>
</dbReference>
<dbReference type="RefSeq" id="WP_028596925.1">
    <property type="nucleotide sequence ID" value="NZ_BIMM01000025.1"/>
</dbReference>
<evidence type="ECO:0000256" key="3">
    <source>
        <dbReference type="ARBA" id="ARBA00022598"/>
    </source>
</evidence>
<dbReference type="InterPro" id="IPR025110">
    <property type="entry name" value="AMP-bd_C"/>
</dbReference>
<dbReference type="GO" id="GO:0003987">
    <property type="term" value="F:acetate-CoA ligase activity"/>
    <property type="evidence" value="ECO:0007669"/>
    <property type="project" value="UniProtKB-EC"/>
</dbReference>
<feature type="domain" description="AMP-binding enzyme C-terminal" evidence="8">
    <location>
        <begin position="472"/>
        <end position="550"/>
    </location>
</feature>
<keyword evidence="4" id="KW-0547">Nucleotide-binding</keyword>
<organism evidence="9 10">
    <name type="scientific">Paenibacillus pasadenensis</name>
    <dbReference type="NCBI Taxonomy" id="217090"/>
    <lineage>
        <taxon>Bacteria</taxon>
        <taxon>Bacillati</taxon>
        <taxon>Bacillota</taxon>
        <taxon>Bacilli</taxon>
        <taxon>Bacillales</taxon>
        <taxon>Paenibacillaceae</taxon>
        <taxon>Paenibacillus</taxon>
    </lineage>
</organism>
<dbReference type="OrthoDB" id="9757771at2"/>
<dbReference type="SUPFAM" id="SSF56801">
    <property type="entry name" value="Acetyl-CoA synthetase-like"/>
    <property type="match status" value="1"/>
</dbReference>
<dbReference type="Pfam" id="PF13193">
    <property type="entry name" value="AMP-binding_C"/>
    <property type="match status" value="1"/>
</dbReference>
<keyword evidence="5" id="KW-0067">ATP-binding</keyword>
<reference evidence="9 10" key="1">
    <citation type="submission" date="2017-05" db="EMBL/GenBank/DDBJ databases">
        <title>Functional genome analysis of Paenibacillus pasadenensis strain R16: insights on endophytic life style and antifungal activity.</title>
        <authorList>
            <person name="Passera A."/>
            <person name="Marcolungo L."/>
            <person name="Casati P."/>
            <person name="Brasca M."/>
            <person name="Quaglino F."/>
            <person name="Delledonne M."/>
        </authorList>
    </citation>
    <scope>NUCLEOTIDE SEQUENCE [LARGE SCALE GENOMIC DNA]</scope>
    <source>
        <strain evidence="9 10">R16</strain>
    </source>
</reference>
<dbReference type="InterPro" id="IPR000873">
    <property type="entry name" value="AMP-dep_synth/lig_dom"/>
</dbReference>
<evidence type="ECO:0000259" key="7">
    <source>
        <dbReference type="Pfam" id="PF00501"/>
    </source>
</evidence>
<dbReference type="FunFam" id="3.30.300.30:FF:000005">
    <property type="entry name" value="Acyl-coenzyme A synthetase ACSM5, mitochondrial"/>
    <property type="match status" value="1"/>
</dbReference>
<evidence type="ECO:0000259" key="8">
    <source>
        <dbReference type="Pfam" id="PF13193"/>
    </source>
</evidence>
<dbReference type="EC" id="6.2.1.1" evidence="2"/>
<dbReference type="InterPro" id="IPR020845">
    <property type="entry name" value="AMP-binding_CS"/>
</dbReference>
<sequence length="573" mass="64467">MSIDHKEKIAVSAASPNMGSYEEEHASFDWSEVEKHFTWHETGKVNMAHEAIDRHLAEGRGQKTALLYSDPKRDESYTFEQLSRLSNRFSNVLRKLGLSKGERLFIFMPRSPELYVALLGSLKVGVVVGPLFEAFMETAVKDRLLDSTATAIVTTPALLPRIKRDELPDLKHVIVVSDEDVPEGTVSYKDEMAAASEEAQIEWLDREDGLLIHYTSGSTGKPKGVFHVQNAMLQHYHTGRVVLDLKEDDVYWCTADPGWVTGTSYGIFAPWLNGATNVIRGGRFSPQDWYTTLQRYGVTVWYSAPTAFRMLMGAGDDSVAQYDLSSLRHVLSVGEPLNPEVVRWGLKVYGQRIHDTWWMTETGGQLICNYPSMEIKPGSMGRPIPGVEAAIIDDAGNELPPYRMGNLAVRTPWPSMMRKIWNNPAKYEEYFRIPGWYISGDSAYRDEDGYFWFQGRIDDVINTAGERVGPFEVESKLVEHPAVAEAGVIGKPDPMRGEIIKAFISLREGFEPSDELKADIARFVKEGLSAHASPREIEFKDKLPKTRSGKIMRRVLKAWELNLPTGDLSTIED</sequence>
<feature type="domain" description="AMP-dependent synthetase/ligase" evidence="7">
    <location>
        <begin position="57"/>
        <end position="420"/>
    </location>
</feature>
<dbReference type="Pfam" id="PF00501">
    <property type="entry name" value="AMP-binding"/>
    <property type="match status" value="1"/>
</dbReference>
<dbReference type="InterPro" id="IPR042099">
    <property type="entry name" value="ANL_N_sf"/>
</dbReference>
<comment type="caution">
    <text evidence="9">The sequence shown here is derived from an EMBL/GenBank/DDBJ whole genome shotgun (WGS) entry which is preliminary data.</text>
</comment>
<dbReference type="AlphaFoldDB" id="A0A2N5N7T7"/>
<evidence type="ECO:0000256" key="6">
    <source>
        <dbReference type="ARBA" id="ARBA00022990"/>
    </source>
</evidence>
<dbReference type="PANTHER" id="PTHR24095:SF14">
    <property type="entry name" value="ACETYL-COENZYME A SYNTHETASE 1"/>
    <property type="match status" value="1"/>
</dbReference>